<dbReference type="EMBL" id="JACCBB010000001">
    <property type="protein sequence ID" value="NYD22581.1"/>
    <property type="molecule type" value="Genomic_DNA"/>
</dbReference>
<reference evidence="2 3" key="1">
    <citation type="submission" date="2020-07" db="EMBL/GenBank/DDBJ databases">
        <title>Sequencing the genomes of 1000 actinobacteria strains.</title>
        <authorList>
            <person name="Klenk H.-P."/>
        </authorList>
    </citation>
    <scope>NUCLEOTIDE SEQUENCE [LARGE SCALE GENOMIC DNA]</scope>
    <source>
        <strain evidence="2 3">DSM 7487</strain>
    </source>
</reference>
<evidence type="ECO:0000256" key="1">
    <source>
        <dbReference type="SAM" id="MobiDB-lite"/>
    </source>
</evidence>
<protein>
    <submittedName>
        <fullName evidence="2">Uncharacterized protein</fullName>
    </submittedName>
</protein>
<organism evidence="2 3">
    <name type="scientific">Kineococcus aurantiacus</name>
    <dbReference type="NCBI Taxonomy" id="37633"/>
    <lineage>
        <taxon>Bacteria</taxon>
        <taxon>Bacillati</taxon>
        <taxon>Actinomycetota</taxon>
        <taxon>Actinomycetes</taxon>
        <taxon>Kineosporiales</taxon>
        <taxon>Kineosporiaceae</taxon>
        <taxon>Kineococcus</taxon>
    </lineage>
</organism>
<feature type="compositionally biased region" description="Basic and acidic residues" evidence="1">
    <location>
        <begin position="69"/>
        <end position="84"/>
    </location>
</feature>
<name>A0A7Y9J0U4_9ACTN</name>
<feature type="region of interest" description="Disordered" evidence="1">
    <location>
        <begin position="62"/>
        <end position="89"/>
    </location>
</feature>
<evidence type="ECO:0000313" key="2">
    <source>
        <dbReference type="EMBL" id="NYD22581.1"/>
    </source>
</evidence>
<keyword evidence="3" id="KW-1185">Reference proteome</keyword>
<proteinExistence type="predicted"/>
<accession>A0A7Y9J0U4</accession>
<gene>
    <name evidence="2" type="ORF">BJ968_002121</name>
</gene>
<comment type="caution">
    <text evidence="2">The sequence shown here is derived from an EMBL/GenBank/DDBJ whole genome shotgun (WGS) entry which is preliminary data.</text>
</comment>
<sequence length="136" mass="14565">MSTPPARSGTWGRRLEVTGWALGTVAGVVLSVGDALERDWWRLAATVVVTALFARRLLRAVGPGSAARRGGEAHRRREAEEARRAMTPARVRALAEQHRLDPGTSAGRAELVRALRAADPRLGLLDATALVDGLGR</sequence>
<dbReference type="Proteomes" id="UP000521922">
    <property type="component" value="Unassembled WGS sequence"/>
</dbReference>
<dbReference type="AlphaFoldDB" id="A0A7Y9J0U4"/>
<dbReference type="RefSeq" id="WP_179751659.1">
    <property type="nucleotide sequence ID" value="NZ_BAAAGN010000012.1"/>
</dbReference>
<evidence type="ECO:0000313" key="3">
    <source>
        <dbReference type="Proteomes" id="UP000521922"/>
    </source>
</evidence>